<dbReference type="Proteomes" id="UP000219327">
    <property type="component" value="Unassembled WGS sequence"/>
</dbReference>
<sequence>MTRIPATELPTGAQRRITVDDEPVLLLNHEGSLHAVSYYCSHMDYPLEGGTIEDGLLVCPYHGVGFCLKTGEPDGPPAMNAIRIHKVTVDDNGDLLVTANPNQV</sequence>
<dbReference type="SUPFAM" id="SSF50022">
    <property type="entry name" value="ISP domain"/>
    <property type="match status" value="1"/>
</dbReference>
<evidence type="ECO:0000313" key="6">
    <source>
        <dbReference type="EMBL" id="PDH40963.1"/>
    </source>
</evidence>
<dbReference type="Pfam" id="PF00355">
    <property type="entry name" value="Rieske"/>
    <property type="match status" value="1"/>
</dbReference>
<dbReference type="Gene3D" id="2.102.10.10">
    <property type="entry name" value="Rieske [2Fe-2S] iron-sulphur domain"/>
    <property type="match status" value="1"/>
</dbReference>
<evidence type="ECO:0000256" key="1">
    <source>
        <dbReference type="ARBA" id="ARBA00022714"/>
    </source>
</evidence>
<dbReference type="GO" id="GO:0051537">
    <property type="term" value="F:2 iron, 2 sulfur cluster binding"/>
    <property type="evidence" value="ECO:0007669"/>
    <property type="project" value="UniProtKB-KW"/>
</dbReference>
<evidence type="ECO:0000256" key="4">
    <source>
        <dbReference type="ARBA" id="ARBA00023014"/>
    </source>
</evidence>
<evidence type="ECO:0000259" key="5">
    <source>
        <dbReference type="PROSITE" id="PS51296"/>
    </source>
</evidence>
<keyword evidence="2" id="KW-0479">Metal-binding</keyword>
<dbReference type="EMBL" id="NTKD01000007">
    <property type="protein sequence ID" value="PDH40963.1"/>
    <property type="molecule type" value="Genomic_DNA"/>
</dbReference>
<organism evidence="6 7">
    <name type="scientific">OM182 bacterium MED-G24</name>
    <dbReference type="NCBI Taxonomy" id="1986255"/>
    <lineage>
        <taxon>Bacteria</taxon>
        <taxon>Pseudomonadati</taxon>
        <taxon>Pseudomonadota</taxon>
        <taxon>Gammaproteobacteria</taxon>
        <taxon>OMG group</taxon>
        <taxon>OM182 clade</taxon>
    </lineage>
</organism>
<dbReference type="AlphaFoldDB" id="A0A2A5WXH3"/>
<accession>A0A2A5WXH3</accession>
<dbReference type="PANTHER" id="PTHR21496">
    <property type="entry name" value="FERREDOXIN-RELATED"/>
    <property type="match status" value="1"/>
</dbReference>
<dbReference type="PANTHER" id="PTHR21496:SF23">
    <property type="entry name" value="3-PHENYLPROPIONATE_CINNAMIC ACID DIOXYGENASE FERREDOXIN SUBUNIT"/>
    <property type="match status" value="1"/>
</dbReference>
<keyword evidence="1" id="KW-0001">2Fe-2S</keyword>
<proteinExistence type="predicted"/>
<keyword evidence="4" id="KW-0411">Iron-sulfur</keyword>
<evidence type="ECO:0000313" key="7">
    <source>
        <dbReference type="Proteomes" id="UP000219327"/>
    </source>
</evidence>
<gene>
    <name evidence="6" type="ORF">CNE99_02470</name>
</gene>
<dbReference type="InterPro" id="IPR017941">
    <property type="entry name" value="Rieske_2Fe-2S"/>
</dbReference>
<dbReference type="InterPro" id="IPR036922">
    <property type="entry name" value="Rieske_2Fe-2S_sf"/>
</dbReference>
<reference evidence="6 7" key="1">
    <citation type="submission" date="2017-08" db="EMBL/GenBank/DDBJ databases">
        <title>Fine stratification of microbial communities through a metagenomic profile of the photic zone.</title>
        <authorList>
            <person name="Haro-Moreno J.M."/>
            <person name="Lopez-Perez M."/>
            <person name="De La Torre J."/>
            <person name="Picazo A."/>
            <person name="Camacho A."/>
            <person name="Rodriguez-Valera F."/>
        </authorList>
    </citation>
    <scope>NUCLEOTIDE SEQUENCE [LARGE SCALE GENOMIC DNA]</scope>
    <source>
        <strain evidence="6">MED-G24</strain>
    </source>
</reference>
<comment type="caution">
    <text evidence="6">The sequence shown here is derived from an EMBL/GenBank/DDBJ whole genome shotgun (WGS) entry which is preliminary data.</text>
</comment>
<evidence type="ECO:0000256" key="3">
    <source>
        <dbReference type="ARBA" id="ARBA00023004"/>
    </source>
</evidence>
<protein>
    <submittedName>
        <fullName evidence="6">Ferredoxin</fullName>
    </submittedName>
</protein>
<keyword evidence="3" id="KW-0408">Iron</keyword>
<evidence type="ECO:0000256" key="2">
    <source>
        <dbReference type="ARBA" id="ARBA00022723"/>
    </source>
</evidence>
<name>A0A2A5WXH3_9GAMM</name>
<feature type="domain" description="Rieske" evidence="5">
    <location>
        <begin position="1"/>
        <end position="96"/>
    </location>
</feature>
<dbReference type="GO" id="GO:0046872">
    <property type="term" value="F:metal ion binding"/>
    <property type="evidence" value="ECO:0007669"/>
    <property type="project" value="UniProtKB-KW"/>
</dbReference>
<dbReference type="PROSITE" id="PS51296">
    <property type="entry name" value="RIESKE"/>
    <property type="match status" value="1"/>
</dbReference>